<evidence type="ECO:0000256" key="4">
    <source>
        <dbReference type="ARBA" id="ARBA00013208"/>
    </source>
</evidence>
<keyword evidence="16" id="KW-1185">Reference proteome</keyword>
<dbReference type="FunFam" id="2.10.109.10:FF:000008">
    <property type="entry name" value="Signal peptidase I"/>
    <property type="match status" value="1"/>
</dbReference>
<comment type="similarity">
    <text evidence="3 13">Belongs to the peptidase S26 family.</text>
</comment>
<keyword evidence="6 12" id="KW-0645">Protease</keyword>
<dbReference type="SUPFAM" id="SSF51306">
    <property type="entry name" value="LexA/Signal peptidase"/>
    <property type="match status" value="1"/>
</dbReference>
<evidence type="ECO:0000256" key="9">
    <source>
        <dbReference type="ARBA" id="ARBA00022989"/>
    </source>
</evidence>
<organism evidence="15 16">
    <name type="scientific">Perspicuibacillus lycopersici</name>
    <dbReference type="NCBI Taxonomy" id="1325689"/>
    <lineage>
        <taxon>Bacteria</taxon>
        <taxon>Bacillati</taxon>
        <taxon>Bacillota</taxon>
        <taxon>Bacilli</taxon>
        <taxon>Bacillales</taxon>
        <taxon>Bacillaceae</taxon>
        <taxon>Perspicuibacillus</taxon>
    </lineage>
</organism>
<keyword evidence="7 12" id="KW-0812">Transmembrane</keyword>
<dbReference type="PANTHER" id="PTHR43390:SF1">
    <property type="entry name" value="CHLOROPLAST PROCESSING PEPTIDASE"/>
    <property type="match status" value="1"/>
</dbReference>
<evidence type="ECO:0000256" key="1">
    <source>
        <dbReference type="ARBA" id="ARBA00000677"/>
    </source>
</evidence>
<comment type="catalytic activity">
    <reaction evidence="1 12">
        <text>Cleavage of hydrophobic, N-terminal signal or leader sequences from secreted and periplasmic proteins.</text>
        <dbReference type="EC" id="3.4.21.89"/>
    </reaction>
</comment>
<evidence type="ECO:0000256" key="13">
    <source>
        <dbReference type="RuleBase" id="RU362042"/>
    </source>
</evidence>
<dbReference type="GO" id="GO:0004252">
    <property type="term" value="F:serine-type endopeptidase activity"/>
    <property type="evidence" value="ECO:0007669"/>
    <property type="project" value="InterPro"/>
</dbReference>
<dbReference type="PRINTS" id="PR00727">
    <property type="entry name" value="LEADERPTASE"/>
</dbReference>
<keyword evidence="8 12" id="KW-0378">Hydrolase</keyword>
<evidence type="ECO:0000256" key="3">
    <source>
        <dbReference type="ARBA" id="ARBA00009370"/>
    </source>
</evidence>
<dbReference type="Pfam" id="PF10502">
    <property type="entry name" value="Peptidase_S26"/>
    <property type="match status" value="1"/>
</dbReference>
<dbReference type="GO" id="GO:0009003">
    <property type="term" value="F:signal peptidase activity"/>
    <property type="evidence" value="ECO:0007669"/>
    <property type="project" value="UniProtKB-EC"/>
</dbReference>
<dbReference type="PROSITE" id="PS00501">
    <property type="entry name" value="SPASE_I_1"/>
    <property type="match status" value="1"/>
</dbReference>
<evidence type="ECO:0000313" key="15">
    <source>
        <dbReference type="EMBL" id="MCU9612481.1"/>
    </source>
</evidence>
<name>A0AAE3IQE7_9BACI</name>
<dbReference type="PROSITE" id="PS00761">
    <property type="entry name" value="SPASE_I_3"/>
    <property type="match status" value="1"/>
</dbReference>
<evidence type="ECO:0000256" key="10">
    <source>
        <dbReference type="ARBA" id="ARBA00023136"/>
    </source>
</evidence>
<dbReference type="GO" id="GO:0006465">
    <property type="term" value="P:signal peptide processing"/>
    <property type="evidence" value="ECO:0007669"/>
    <property type="project" value="InterPro"/>
</dbReference>
<evidence type="ECO:0000256" key="5">
    <source>
        <dbReference type="ARBA" id="ARBA00022475"/>
    </source>
</evidence>
<evidence type="ECO:0000256" key="7">
    <source>
        <dbReference type="ARBA" id="ARBA00022692"/>
    </source>
</evidence>
<dbReference type="InterPro" id="IPR000223">
    <property type="entry name" value="Pept_S26A_signal_pept_1"/>
</dbReference>
<evidence type="ECO:0000313" key="16">
    <source>
        <dbReference type="Proteomes" id="UP001209318"/>
    </source>
</evidence>
<dbReference type="CDD" id="cd06530">
    <property type="entry name" value="S26_SPase_I"/>
    <property type="match status" value="1"/>
</dbReference>
<keyword evidence="5" id="KW-1003">Cell membrane</keyword>
<dbReference type="GO" id="GO:0005886">
    <property type="term" value="C:plasma membrane"/>
    <property type="evidence" value="ECO:0007669"/>
    <property type="project" value="UniProtKB-SubCell"/>
</dbReference>
<dbReference type="AlphaFoldDB" id="A0AAE3IQE7"/>
<feature type="domain" description="Peptidase S26" evidence="14">
    <location>
        <begin position="9"/>
        <end position="174"/>
    </location>
</feature>
<dbReference type="InterPro" id="IPR019533">
    <property type="entry name" value="Peptidase_S26"/>
</dbReference>
<evidence type="ECO:0000259" key="14">
    <source>
        <dbReference type="Pfam" id="PF10502"/>
    </source>
</evidence>
<evidence type="ECO:0000256" key="8">
    <source>
        <dbReference type="ARBA" id="ARBA00022801"/>
    </source>
</evidence>
<evidence type="ECO:0000256" key="11">
    <source>
        <dbReference type="PIRSR" id="PIRSR600223-1"/>
    </source>
</evidence>
<keyword evidence="9 12" id="KW-1133">Transmembrane helix</keyword>
<proteinExistence type="inferred from homology"/>
<dbReference type="Gene3D" id="2.10.109.10">
    <property type="entry name" value="Umud Fragment, subunit A"/>
    <property type="match status" value="1"/>
</dbReference>
<keyword evidence="10 12" id="KW-0472">Membrane</keyword>
<accession>A0AAE3IQE7</accession>
<dbReference type="InterPro" id="IPR036286">
    <property type="entry name" value="LexA/Signal_pep-like_sf"/>
</dbReference>
<dbReference type="InterPro" id="IPR019758">
    <property type="entry name" value="Pept_S26A_signal_pept_1_CS"/>
</dbReference>
<dbReference type="Proteomes" id="UP001209318">
    <property type="component" value="Unassembled WGS sequence"/>
</dbReference>
<feature type="active site" evidence="11">
    <location>
        <position position="39"/>
    </location>
</feature>
<dbReference type="PROSITE" id="PS00760">
    <property type="entry name" value="SPASE_I_2"/>
    <property type="match status" value="1"/>
</dbReference>
<sequence length="185" mass="21678">MGKFKSEGIEWLKALVMGFIIFLIIQMFFFTNYVVEGESMTPTLQDGDKLVVNKISYRFSDINRFDVVVFHANDKEDYVKRVIGLPGDEITYQDDHLYINNKFFNEPYLDKFKKQVTDGLLTKNFTLQELTGQMQVPEGYLFVLGDNRKNSFDSRQFGFVSMNEVVGKVNLRYWPINEWAVSFQK</sequence>
<dbReference type="NCBIfam" id="TIGR02227">
    <property type="entry name" value="sigpep_I_bact"/>
    <property type="match status" value="1"/>
</dbReference>
<dbReference type="InterPro" id="IPR019757">
    <property type="entry name" value="Pept_S26A_signal_pept_1_Lys-AS"/>
</dbReference>
<feature type="transmembrane region" description="Helical" evidence="12">
    <location>
        <begin position="12"/>
        <end position="35"/>
    </location>
</feature>
<dbReference type="EMBL" id="JAOUSF010000001">
    <property type="protein sequence ID" value="MCU9612481.1"/>
    <property type="molecule type" value="Genomic_DNA"/>
</dbReference>
<reference evidence="15" key="1">
    <citation type="submission" date="2022-10" db="EMBL/GenBank/DDBJ databases">
        <title>Description of Fervidibacillus gen. nov. in the family Fervidibacillaceae fam. nov. with two species, Fervidibacillus albus sp. nov., and Fervidibacillus halotolerans sp. nov., isolated from tidal flat sediments.</title>
        <authorList>
            <person name="Kwon K.K."/>
            <person name="Yang S.-H."/>
        </authorList>
    </citation>
    <scope>NUCLEOTIDE SEQUENCE</scope>
    <source>
        <strain evidence="15">JCM 19140</strain>
    </source>
</reference>
<protein>
    <recommendedName>
        <fullName evidence="4 12">Signal peptidase I</fullName>
        <ecNumber evidence="4 12">3.4.21.89</ecNumber>
    </recommendedName>
</protein>
<evidence type="ECO:0000256" key="12">
    <source>
        <dbReference type="RuleBase" id="RU003993"/>
    </source>
</evidence>
<comment type="subcellular location">
    <subcellularLocation>
        <location evidence="2">Cell membrane</location>
        <topology evidence="2">Single-pass type II membrane protein</topology>
    </subcellularLocation>
    <subcellularLocation>
        <location evidence="13">Membrane</location>
        <topology evidence="13">Single-pass type II membrane protein</topology>
    </subcellularLocation>
</comment>
<gene>
    <name evidence="15" type="primary">lepB</name>
    <name evidence="15" type="ORF">OEV98_02745</name>
</gene>
<dbReference type="InterPro" id="IPR019756">
    <property type="entry name" value="Pept_S26A_signal_pept_1_Ser-AS"/>
</dbReference>
<dbReference type="EC" id="3.4.21.89" evidence="4 12"/>
<comment type="caution">
    <text evidence="15">The sequence shown here is derived from an EMBL/GenBank/DDBJ whole genome shotgun (WGS) entry which is preliminary data.</text>
</comment>
<feature type="active site" evidence="11">
    <location>
        <position position="80"/>
    </location>
</feature>
<evidence type="ECO:0000256" key="2">
    <source>
        <dbReference type="ARBA" id="ARBA00004401"/>
    </source>
</evidence>
<evidence type="ECO:0000256" key="6">
    <source>
        <dbReference type="ARBA" id="ARBA00022670"/>
    </source>
</evidence>
<dbReference type="PANTHER" id="PTHR43390">
    <property type="entry name" value="SIGNAL PEPTIDASE I"/>
    <property type="match status" value="1"/>
</dbReference>